<proteinExistence type="predicted"/>
<evidence type="ECO:0000313" key="2">
    <source>
        <dbReference type="EMBL" id="MBS2965486.1"/>
    </source>
</evidence>
<accession>A0A8J7WN72</accession>
<reference evidence="2" key="1">
    <citation type="submission" date="2021-04" db="EMBL/GenBank/DDBJ databases">
        <title>Genome based classification of Actinospica acidithermotolerans sp. nov., an actinobacterium isolated from an Indonesian hot spring.</title>
        <authorList>
            <person name="Kusuma A.B."/>
            <person name="Putra K.E."/>
            <person name="Nafisah S."/>
            <person name="Loh J."/>
            <person name="Nouioui I."/>
            <person name="Goodfellow M."/>
        </authorList>
    </citation>
    <scope>NUCLEOTIDE SEQUENCE</scope>
    <source>
        <strain evidence="2">DSM 45618</strain>
    </source>
</reference>
<dbReference type="RefSeq" id="WP_211469843.1">
    <property type="nucleotide sequence ID" value="NZ_JAGSXH010000086.1"/>
</dbReference>
<evidence type="ECO:0000256" key="1">
    <source>
        <dbReference type="SAM" id="MobiDB-lite"/>
    </source>
</evidence>
<comment type="caution">
    <text evidence="2">The sequence shown here is derived from an EMBL/GenBank/DDBJ whole genome shotgun (WGS) entry which is preliminary data.</text>
</comment>
<name>A0A8J7WN72_9ACTN</name>
<organism evidence="2 3">
    <name type="scientific">Actinocrinis puniceicyclus</name>
    <dbReference type="NCBI Taxonomy" id="977794"/>
    <lineage>
        <taxon>Bacteria</taxon>
        <taxon>Bacillati</taxon>
        <taxon>Actinomycetota</taxon>
        <taxon>Actinomycetes</taxon>
        <taxon>Catenulisporales</taxon>
        <taxon>Actinospicaceae</taxon>
        <taxon>Actinocrinis</taxon>
    </lineage>
</organism>
<keyword evidence="3" id="KW-1185">Reference proteome</keyword>
<dbReference type="AlphaFoldDB" id="A0A8J7WN72"/>
<evidence type="ECO:0000313" key="3">
    <source>
        <dbReference type="Proteomes" id="UP000677913"/>
    </source>
</evidence>
<feature type="region of interest" description="Disordered" evidence="1">
    <location>
        <begin position="1"/>
        <end position="35"/>
    </location>
</feature>
<protein>
    <submittedName>
        <fullName evidence="2">Uncharacterized protein</fullName>
    </submittedName>
</protein>
<dbReference type="EMBL" id="JAGSXH010000086">
    <property type="protein sequence ID" value="MBS2965486.1"/>
    <property type="molecule type" value="Genomic_DNA"/>
</dbReference>
<gene>
    <name evidence="2" type="ORF">KGA66_20725</name>
</gene>
<dbReference type="Proteomes" id="UP000677913">
    <property type="component" value="Unassembled WGS sequence"/>
</dbReference>
<sequence length="364" mass="37368">MARQPAARQSAPGLTAVAGRPPAAAAPSGGPGSLGLWIRQRRTRSHLRHLPKWTARRPEPFGIRGLHWLPAPTGSRDPALFLHGGAGAVLAVAEISPGVLRGPESGDLGARLGEVLAGGPSGPVPLTRLQLLCQVPGPAGRTRAYAIAALAYTPELVNQAARFAQGERGLTTVAAQAMAEVFGRLGTTGAAGARLGPLVPLDRSAVVSLLGSLILPGRGMLGPRHGENPWQPAEVDATAPRSVAISGPVGPARQPATWWHATGWVKRWPRAVGGVDAASCAAFLPPGVSGAASLVVGVCGPPGDRGPAIAGYVTVSGHDAQEVELARAAAHAAAEEREGFIEFCDRRHHLAFAYTLPLAVGLRG</sequence>